<dbReference type="InterPro" id="IPR002510">
    <property type="entry name" value="Metalloprtase-TldD/E_N"/>
</dbReference>
<feature type="domain" description="Metalloprotease TldD/E C-terminal" evidence="3">
    <location>
        <begin position="234"/>
        <end position="449"/>
    </location>
</feature>
<dbReference type="PANTHER" id="PTHR43421">
    <property type="entry name" value="METALLOPROTEASE PMBA"/>
    <property type="match status" value="1"/>
</dbReference>
<dbReference type="Pfam" id="PF19290">
    <property type="entry name" value="PmbA_TldD_2nd"/>
    <property type="match status" value="1"/>
</dbReference>
<keyword evidence="6" id="KW-1185">Reference proteome</keyword>
<comment type="similarity">
    <text evidence="1">Belongs to the peptidase U62 family.</text>
</comment>
<dbReference type="Proteomes" id="UP000182983">
    <property type="component" value="Unassembled WGS sequence"/>
</dbReference>
<dbReference type="InterPro" id="IPR045570">
    <property type="entry name" value="Metalloprtase-TldD/E_cen_dom"/>
</dbReference>
<evidence type="ECO:0000259" key="3">
    <source>
        <dbReference type="Pfam" id="PF19289"/>
    </source>
</evidence>
<feature type="domain" description="Metalloprotease TldD/E central" evidence="4">
    <location>
        <begin position="120"/>
        <end position="226"/>
    </location>
</feature>
<dbReference type="InterPro" id="IPR045569">
    <property type="entry name" value="Metalloprtase-TldD/E_C"/>
</dbReference>
<dbReference type="RefSeq" id="WP_074768957.1">
    <property type="nucleotide sequence ID" value="NZ_FNWO01000010.1"/>
</dbReference>
<evidence type="ECO:0000259" key="4">
    <source>
        <dbReference type="Pfam" id="PF19290"/>
    </source>
</evidence>
<evidence type="ECO:0008006" key="7">
    <source>
        <dbReference type="Google" id="ProtNLM"/>
    </source>
</evidence>
<dbReference type="InterPro" id="IPR036059">
    <property type="entry name" value="TldD/PmbA_sf"/>
</dbReference>
<dbReference type="Gene3D" id="3.30.2290.10">
    <property type="entry name" value="PmbA/TldD superfamily"/>
    <property type="match status" value="1"/>
</dbReference>
<feature type="domain" description="Metalloprotease TldD/E N-terminal" evidence="2">
    <location>
        <begin position="28"/>
        <end position="92"/>
    </location>
</feature>
<evidence type="ECO:0000313" key="6">
    <source>
        <dbReference type="Proteomes" id="UP000182983"/>
    </source>
</evidence>
<protein>
    <recommendedName>
        <fullName evidence="7">Modulator protein</fullName>
    </recommendedName>
</protein>
<dbReference type="PANTHER" id="PTHR43421:SF1">
    <property type="entry name" value="METALLOPROTEASE PMBA"/>
    <property type="match status" value="1"/>
</dbReference>
<gene>
    <name evidence="5" type="ORF">SAMN04244559_02442</name>
</gene>
<sequence>MSGSQSAAPLDLLGDLVACARRAGADEADAVLIDSVSLSVGLRLGTLERLERSEGGDIGLRVLIGRQQAFVSSSDRSPAALSELVERAVAMARIVPEDPWCGLATPEQLARDLPDLDMFDPSEPDAEGLIDMARRAEDIARATPGITNSEGSDSGWGRSRVALCASNGLSFEYQVSHASLSVAVLAGDGASGMERDYDHTGAVYLGDLRAPEEVGAEAARRAVRRLGARKVSSRQVPVIFDPRVARGLLATLAGAINGASVARGTSFLKDRLGQPVFAPGIRVIDDPHRRRGLRSRPCDGEGLPTQTRAVIEDGVLTTWLLDLRSAHQLGLAPTGHASRATGSPPSPSASNFYLDAGAITPAEMIGDITDGFYITELFGQGVNGVTGDYSRGAAGFWISGGELAFPVAEVTIAGNLKDMFRELTPASDLELRHGIDCPTLRIDGLTIAGK</sequence>
<dbReference type="GO" id="GO:0005829">
    <property type="term" value="C:cytosol"/>
    <property type="evidence" value="ECO:0007669"/>
    <property type="project" value="TreeGrafter"/>
</dbReference>
<dbReference type="Pfam" id="PF19289">
    <property type="entry name" value="PmbA_TldD_3rd"/>
    <property type="match status" value="1"/>
</dbReference>
<dbReference type="EMBL" id="FNWO01000010">
    <property type="protein sequence ID" value="SEH45881.1"/>
    <property type="molecule type" value="Genomic_DNA"/>
</dbReference>
<organism evidence="5 6">
    <name type="scientific">Magnetospirillum fulvum</name>
    <name type="common">Rhodospirillum fulvum</name>
    <dbReference type="NCBI Taxonomy" id="1082"/>
    <lineage>
        <taxon>Bacteria</taxon>
        <taxon>Pseudomonadati</taxon>
        <taxon>Pseudomonadota</taxon>
        <taxon>Alphaproteobacteria</taxon>
        <taxon>Rhodospirillales</taxon>
        <taxon>Rhodospirillaceae</taxon>
        <taxon>Magnetospirillum</taxon>
    </lineage>
</organism>
<dbReference type="Pfam" id="PF01523">
    <property type="entry name" value="PmbA_TldD_1st"/>
    <property type="match status" value="1"/>
</dbReference>
<proteinExistence type="inferred from homology"/>
<dbReference type="SUPFAM" id="SSF111283">
    <property type="entry name" value="Putative modulator of DNA gyrase, PmbA/TldD"/>
    <property type="match status" value="1"/>
</dbReference>
<evidence type="ECO:0000313" key="5">
    <source>
        <dbReference type="EMBL" id="SEH45881.1"/>
    </source>
</evidence>
<dbReference type="AlphaFoldDB" id="A0A1H6IDF8"/>
<reference evidence="6" key="1">
    <citation type="submission" date="2016-10" db="EMBL/GenBank/DDBJ databases">
        <authorList>
            <person name="Varghese N."/>
            <person name="Submissions S."/>
        </authorList>
    </citation>
    <scope>NUCLEOTIDE SEQUENCE [LARGE SCALE GENOMIC DNA]</scope>
    <source>
        <strain evidence="6">DSM 13234</strain>
    </source>
</reference>
<evidence type="ECO:0000259" key="2">
    <source>
        <dbReference type="Pfam" id="PF01523"/>
    </source>
</evidence>
<evidence type="ECO:0000256" key="1">
    <source>
        <dbReference type="ARBA" id="ARBA00005836"/>
    </source>
</evidence>
<dbReference type="OrthoDB" id="9803618at2"/>
<accession>A0A1H6IDF8</accession>
<name>A0A1H6IDF8_MAGFU</name>
<dbReference type="GO" id="GO:0008237">
    <property type="term" value="F:metallopeptidase activity"/>
    <property type="evidence" value="ECO:0007669"/>
    <property type="project" value="InterPro"/>
</dbReference>
<dbReference type="InterPro" id="IPR047657">
    <property type="entry name" value="PmbA"/>
</dbReference>
<dbReference type="InterPro" id="IPR035068">
    <property type="entry name" value="TldD/PmbA_N"/>
</dbReference>
<dbReference type="GO" id="GO:0006508">
    <property type="term" value="P:proteolysis"/>
    <property type="evidence" value="ECO:0007669"/>
    <property type="project" value="InterPro"/>
</dbReference>